<comment type="caution">
    <text evidence="2">The sequence shown here is derived from an EMBL/GenBank/DDBJ whole genome shotgun (WGS) entry which is preliminary data.</text>
</comment>
<protein>
    <recommendedName>
        <fullName evidence="4">DUF805 domain-containing protein</fullName>
    </recommendedName>
</protein>
<keyword evidence="1" id="KW-0472">Membrane</keyword>
<keyword evidence="1" id="KW-1133">Transmembrane helix</keyword>
<proteinExistence type="predicted"/>
<keyword evidence="3" id="KW-1185">Reference proteome</keyword>
<name>A0ABP3TJK9_9GAMM</name>
<dbReference type="PANTHER" id="PTHR34980:SF2">
    <property type="entry name" value="INNER MEMBRANE PROTEIN YHAH-RELATED"/>
    <property type="match status" value="1"/>
</dbReference>
<dbReference type="RefSeq" id="WP_343787038.1">
    <property type="nucleotide sequence ID" value="NZ_BAAAEU010000002.1"/>
</dbReference>
<evidence type="ECO:0000256" key="1">
    <source>
        <dbReference type="SAM" id="Phobius"/>
    </source>
</evidence>
<evidence type="ECO:0000313" key="3">
    <source>
        <dbReference type="Proteomes" id="UP001501523"/>
    </source>
</evidence>
<dbReference type="Proteomes" id="UP001501523">
    <property type="component" value="Unassembled WGS sequence"/>
</dbReference>
<organism evidence="2 3">
    <name type="scientific">Dokdonella soli</name>
    <dbReference type="NCBI Taxonomy" id="529810"/>
    <lineage>
        <taxon>Bacteria</taxon>
        <taxon>Pseudomonadati</taxon>
        <taxon>Pseudomonadota</taxon>
        <taxon>Gammaproteobacteria</taxon>
        <taxon>Lysobacterales</taxon>
        <taxon>Rhodanobacteraceae</taxon>
        <taxon>Dokdonella</taxon>
    </lineage>
</organism>
<feature type="transmembrane region" description="Helical" evidence="1">
    <location>
        <begin position="79"/>
        <end position="101"/>
    </location>
</feature>
<keyword evidence="1" id="KW-0812">Transmembrane</keyword>
<reference evidence="3" key="1">
    <citation type="journal article" date="2019" name="Int. J. Syst. Evol. Microbiol.">
        <title>The Global Catalogue of Microorganisms (GCM) 10K type strain sequencing project: providing services to taxonomists for standard genome sequencing and annotation.</title>
        <authorList>
            <consortium name="The Broad Institute Genomics Platform"/>
            <consortium name="The Broad Institute Genome Sequencing Center for Infectious Disease"/>
            <person name="Wu L."/>
            <person name="Ma J."/>
        </authorList>
    </citation>
    <scope>NUCLEOTIDE SEQUENCE [LARGE SCALE GENOMIC DNA]</scope>
    <source>
        <strain evidence="3">JCM 15421</strain>
    </source>
</reference>
<gene>
    <name evidence="2" type="ORF">GCM10009105_06190</name>
</gene>
<feature type="transmembrane region" description="Helical" evidence="1">
    <location>
        <begin position="20"/>
        <end position="40"/>
    </location>
</feature>
<sequence>MNPFHPLATGGRFKRQTFFFFWAANTAQLVSVALLFPTMFDTGNTLVTMVALVYVLTTTWIFFASAAKRWHDTNRSAMYALIMFVPVVGVVVNLLLCVLLDSTSGPNRFGEAPV</sequence>
<accession>A0ABP3TJK9</accession>
<dbReference type="EMBL" id="BAAAEU010000002">
    <property type="protein sequence ID" value="GAA0707408.1"/>
    <property type="molecule type" value="Genomic_DNA"/>
</dbReference>
<feature type="transmembrane region" description="Helical" evidence="1">
    <location>
        <begin position="46"/>
        <end position="67"/>
    </location>
</feature>
<dbReference type="PANTHER" id="PTHR34980">
    <property type="entry name" value="INNER MEMBRANE PROTEIN-RELATED-RELATED"/>
    <property type="match status" value="1"/>
</dbReference>
<evidence type="ECO:0008006" key="4">
    <source>
        <dbReference type="Google" id="ProtNLM"/>
    </source>
</evidence>
<dbReference type="Pfam" id="PF05656">
    <property type="entry name" value="DUF805"/>
    <property type="match status" value="1"/>
</dbReference>
<evidence type="ECO:0000313" key="2">
    <source>
        <dbReference type="EMBL" id="GAA0707408.1"/>
    </source>
</evidence>
<dbReference type="InterPro" id="IPR008523">
    <property type="entry name" value="DUF805"/>
</dbReference>